<keyword evidence="20" id="KW-1185">Reference proteome</keyword>
<dbReference type="FunFam" id="1.20.1050.10:FF:000001">
    <property type="entry name" value="Chloride intracellular channel 2"/>
    <property type="match status" value="1"/>
</dbReference>
<evidence type="ECO:0000256" key="2">
    <source>
        <dbReference type="ARBA" id="ARBA00007655"/>
    </source>
</evidence>
<feature type="compositionally biased region" description="Basic and acidic residues" evidence="17">
    <location>
        <begin position="478"/>
        <end position="506"/>
    </location>
</feature>
<evidence type="ECO:0000256" key="4">
    <source>
        <dbReference type="ARBA" id="ARBA00022475"/>
    </source>
</evidence>
<feature type="region of interest" description="Disordered" evidence="17">
    <location>
        <begin position="719"/>
        <end position="744"/>
    </location>
</feature>
<evidence type="ECO:0000256" key="16">
    <source>
        <dbReference type="RuleBase" id="RU362009"/>
    </source>
</evidence>
<dbReference type="PROSITE" id="PS50405">
    <property type="entry name" value="GST_CTER"/>
    <property type="match status" value="1"/>
</dbReference>
<feature type="compositionally biased region" description="Basic and acidic residues" evidence="17">
    <location>
        <begin position="559"/>
        <end position="611"/>
    </location>
</feature>
<dbReference type="InterPro" id="IPR002946">
    <property type="entry name" value="CLIC"/>
</dbReference>
<dbReference type="GO" id="GO:0034707">
    <property type="term" value="C:chloride channel complex"/>
    <property type="evidence" value="ECO:0007669"/>
    <property type="project" value="UniProtKB-KW"/>
</dbReference>
<keyword evidence="12 16" id="KW-0869">Chloride channel</keyword>
<dbReference type="Pfam" id="PF22441">
    <property type="entry name" value="CLIC-like_N"/>
    <property type="match status" value="1"/>
</dbReference>
<evidence type="ECO:0000256" key="12">
    <source>
        <dbReference type="ARBA" id="ARBA00023173"/>
    </source>
</evidence>
<dbReference type="InterPro" id="IPR053823">
    <property type="entry name" value="CLIC_N"/>
</dbReference>
<feature type="region of interest" description="Disordered" evidence="17">
    <location>
        <begin position="97"/>
        <end position="131"/>
    </location>
</feature>
<reference evidence="19" key="3">
    <citation type="submission" date="2025-09" db="UniProtKB">
        <authorList>
            <consortium name="Ensembl"/>
        </authorList>
    </citation>
    <scope>IDENTIFICATION</scope>
</reference>
<dbReference type="PRINTS" id="PR01263">
    <property type="entry name" value="INTCLCHANNEL"/>
</dbReference>
<dbReference type="InterPro" id="IPR036249">
    <property type="entry name" value="Thioredoxin-like_sf"/>
</dbReference>
<protein>
    <recommendedName>
        <fullName evidence="16">Chloride intracellular channel protein</fullName>
    </recommendedName>
</protein>
<dbReference type="InterPro" id="IPR036282">
    <property type="entry name" value="Glutathione-S-Trfase_C_sf"/>
</dbReference>
<evidence type="ECO:0000256" key="15">
    <source>
        <dbReference type="ARBA" id="ARBA00024167"/>
    </source>
</evidence>
<feature type="compositionally biased region" description="Acidic residues" evidence="17">
    <location>
        <begin position="507"/>
        <end position="531"/>
    </location>
</feature>
<dbReference type="SUPFAM" id="SSF47616">
    <property type="entry name" value="GST C-terminal domain-like"/>
    <property type="match status" value="1"/>
</dbReference>
<dbReference type="InterPro" id="IPR010987">
    <property type="entry name" value="Glutathione-S-Trfase_C-like"/>
</dbReference>
<proteinExistence type="inferred from homology"/>
<dbReference type="PANTHER" id="PTHR45476">
    <property type="entry name" value="CHLORIDE INTRACELLULAR CHANNEL PROTEIN 6-RELATED"/>
    <property type="match status" value="1"/>
</dbReference>
<dbReference type="NCBIfam" id="TIGR00862">
    <property type="entry name" value="O-ClC"/>
    <property type="match status" value="1"/>
</dbReference>
<dbReference type="Gene3D" id="1.20.1050.10">
    <property type="match status" value="1"/>
</dbReference>
<feature type="domain" description="GST C-terminal" evidence="18">
    <location>
        <begin position="921"/>
        <end position="1092"/>
    </location>
</feature>
<sequence>MMTESEVGQSKVDSREPSERGEVKIIQGGLLINEVIKEEEEGGNGEAGVEVEDEEHNIIEEETRETEAEEKGIKTMLEHPCHFSGLIKVEKLQEQVLSSNKEEEGDKEDEENKSKAGITSLETQVREDKTPDRDNWLEDQQIESTSYNEEQVQHSGCLGEEPGEGPQCSDNLDNADVVTLPPNGDVTKSFEYSTIYLTSVTTGIKEQVNCQEDPCQTSTVKNSSISFNMIPVIELVANQTDQLISEKNDDMESTAEKGNAESSKTEVDNINNLIHRQQEDFIEAKVDDQATYKSVENTMTSPDDDVELVGEVNQKVETPDFDLEEQECIEGEIGETRTVEINKKEQDEKEVQNGGINILTVMDGSGQSTEQDWKKGAKDITESMGEEELRGRIDLKMQNDKIAKVENQADEDSPEQVSRSVEEVPLGQQRDVELEQVEKAFEKEEGSEDLPDNPGGEVTSDQNESTTEQAVGLQEHPLQLHKEGRTNWEETWGRDERLVEDEKGGEAEEEAKELEMEEPVTVLDDETEEMEASPWTEDKDQKPASLTPPSGHTVVETMDPDHQEEQLELAPEKDEKITDGKEEQQKSDKQRQEKVKKDEKQKDEELEKVENQSDDEENEAMGEKHRDEEGEVEKEDGKQSDEQQQIEKDEKLKDEKEEVERDEKHRDEEEHGEKEESPNSGNREVELDINGRFKGPEQAMENGILCQEPQPHRMEELGTVRVLPPRRKDNDWSKKVQPEEERAPEVKLWRNELRPVKKDVWESERGRVEGEKSPPRKEEWIKELKSVIKHDTRPKKRDEKAKEKRVVLLEDGHSYIPQREEMIKEKMEEVKLMSHRRMERPLAPVRGNRNTPRDQDYEISLYVKAGSDGESIGNCPFSQRLFMILWLKGVIFNVTTVDLKRKPADLQDLAPGTNPPFVTFNGEVKVDVNKIEEFLEEKLTPPRYPRLAPKHPEANTAGIDVFAKFSAYIKNPRKDTNDALEKTLLKSLRRLDDFLRTLLPEEIDADASGDLPESSRSFLDGSELTLADCNLLPKLHILKVVAKKYRGFEIPAEMTGLLRYLNCASQREEFTSTCPAEREIHFAYLDVAKQIK</sequence>
<feature type="compositionally biased region" description="Basic and acidic residues" evidence="17">
    <location>
        <begin position="100"/>
        <end position="114"/>
    </location>
</feature>
<dbReference type="SFLD" id="SFLDG00358">
    <property type="entry name" value="Main_(cytGST)"/>
    <property type="match status" value="1"/>
</dbReference>
<feature type="region of interest" description="Disordered" evidence="17">
    <location>
        <begin position="361"/>
        <end position="690"/>
    </location>
</feature>
<evidence type="ECO:0000256" key="13">
    <source>
        <dbReference type="ARBA" id="ARBA00023214"/>
    </source>
</evidence>
<dbReference type="GO" id="GO:0005737">
    <property type="term" value="C:cytoplasm"/>
    <property type="evidence" value="ECO:0007669"/>
    <property type="project" value="UniProtKB-SubCell"/>
</dbReference>
<feature type="compositionally biased region" description="Basic and acidic residues" evidence="17">
    <location>
        <begin position="635"/>
        <end position="690"/>
    </location>
</feature>
<dbReference type="FunFam" id="3.40.30.10:FF:000021">
    <property type="entry name" value="Chloride intracellular channel 4"/>
    <property type="match status" value="1"/>
</dbReference>
<keyword evidence="5 16" id="KW-0963">Cytoplasm</keyword>
<feature type="compositionally biased region" description="Basic and acidic residues" evidence="17">
    <location>
        <begin position="56"/>
        <end position="70"/>
    </location>
</feature>
<keyword evidence="13 16" id="KW-0868">Chloride</keyword>
<evidence type="ECO:0000256" key="11">
    <source>
        <dbReference type="ARBA" id="ARBA00023136"/>
    </source>
</evidence>
<comment type="similarity">
    <text evidence="2 16">Belongs to the chloride channel CLIC family.</text>
</comment>
<feature type="compositionally biased region" description="Basic and acidic residues" evidence="17">
    <location>
        <begin position="12"/>
        <end position="23"/>
    </location>
</feature>
<feature type="compositionally biased region" description="Basic and acidic residues" evidence="17">
    <location>
        <begin position="726"/>
        <end position="744"/>
    </location>
</feature>
<dbReference type="GO" id="GO:0016491">
    <property type="term" value="F:oxidoreductase activity"/>
    <property type="evidence" value="ECO:0007669"/>
    <property type="project" value="UniProtKB-KW"/>
</dbReference>
<dbReference type="RefSeq" id="XP_040038541.1">
    <property type="nucleotide sequence ID" value="XM_040182607.1"/>
</dbReference>
<keyword evidence="11" id="KW-0472">Membrane</keyword>
<dbReference type="Proteomes" id="UP000007635">
    <property type="component" value="Chromosome I"/>
</dbReference>
<evidence type="ECO:0000256" key="6">
    <source>
        <dbReference type="ARBA" id="ARBA00022692"/>
    </source>
</evidence>
<dbReference type="GeneTree" id="ENSGT00940000159602"/>
<dbReference type="Gene3D" id="3.40.30.10">
    <property type="entry name" value="Glutaredoxin"/>
    <property type="match status" value="1"/>
</dbReference>
<evidence type="ECO:0000313" key="19">
    <source>
        <dbReference type="Ensembl" id="ENSGACP00000063572.1"/>
    </source>
</evidence>
<feature type="region of interest" description="Disordered" evidence="17">
    <location>
        <begin position="38"/>
        <end position="70"/>
    </location>
</feature>
<evidence type="ECO:0000256" key="1">
    <source>
        <dbReference type="ARBA" id="ARBA00004162"/>
    </source>
</evidence>
<accession>A0AAQ4RKU6</accession>
<evidence type="ECO:0000256" key="14">
    <source>
        <dbReference type="ARBA" id="ARBA00023303"/>
    </source>
</evidence>
<comment type="catalytic activity">
    <reaction evidence="15">
        <text>chloride(in) = chloride(out)</text>
        <dbReference type="Rhea" id="RHEA:29823"/>
        <dbReference type="ChEBI" id="CHEBI:17996"/>
    </reaction>
</comment>
<feature type="compositionally biased region" description="Basic and acidic residues" evidence="17">
    <location>
        <begin position="371"/>
        <end position="404"/>
    </location>
</feature>
<feature type="compositionally biased region" description="Acidic residues" evidence="17">
    <location>
        <begin position="38"/>
        <end position="55"/>
    </location>
</feature>
<organism evidence="19 20">
    <name type="scientific">Gasterosteus aculeatus aculeatus</name>
    <name type="common">three-spined stickleback</name>
    <dbReference type="NCBI Taxonomy" id="481459"/>
    <lineage>
        <taxon>Eukaryota</taxon>
        <taxon>Metazoa</taxon>
        <taxon>Chordata</taxon>
        <taxon>Craniata</taxon>
        <taxon>Vertebrata</taxon>
        <taxon>Euteleostomi</taxon>
        <taxon>Actinopterygii</taxon>
        <taxon>Neopterygii</taxon>
        <taxon>Teleostei</taxon>
        <taxon>Neoteleostei</taxon>
        <taxon>Acanthomorphata</taxon>
        <taxon>Eupercaria</taxon>
        <taxon>Perciformes</taxon>
        <taxon>Cottioidei</taxon>
        <taxon>Gasterosteales</taxon>
        <taxon>Gasterosteidae</taxon>
        <taxon>Gasterosteus</taxon>
    </lineage>
</organism>
<feature type="compositionally biased region" description="Basic and acidic residues" evidence="17">
    <location>
        <begin position="430"/>
        <end position="444"/>
    </location>
</feature>
<evidence type="ECO:0000256" key="5">
    <source>
        <dbReference type="ARBA" id="ARBA00022490"/>
    </source>
</evidence>
<keyword evidence="8" id="KW-1133">Transmembrane helix</keyword>
<evidence type="ECO:0000256" key="7">
    <source>
        <dbReference type="ARBA" id="ARBA00022882"/>
    </source>
</evidence>
<evidence type="ECO:0000313" key="20">
    <source>
        <dbReference type="Proteomes" id="UP000007635"/>
    </source>
</evidence>
<dbReference type="InterPro" id="IPR040079">
    <property type="entry name" value="Glutathione_S-Trfase"/>
</dbReference>
<comment type="subcellular location">
    <subcellularLocation>
        <location evidence="1">Cell membrane</location>
        <topology evidence="1">Single-pass membrane protein</topology>
    </subcellularLocation>
    <subcellularLocation>
        <location evidence="16">Membrane</location>
        <topology evidence="16">Single-pass membrane protein</topology>
    </subcellularLocation>
    <subcellularLocation>
        <location evidence="16">Cytoplasm</location>
    </subcellularLocation>
</comment>
<reference evidence="19 20" key="1">
    <citation type="journal article" date="2021" name="G3 (Bethesda)">
        <title>Improved contiguity of the threespine stickleback genome using long-read sequencing.</title>
        <authorList>
            <person name="Nath S."/>
            <person name="Shaw D.E."/>
            <person name="White M.A."/>
        </authorList>
    </citation>
    <scope>NUCLEOTIDE SEQUENCE [LARGE SCALE GENOMIC DNA]</scope>
    <source>
        <strain evidence="19 20">Lake Benthic</strain>
    </source>
</reference>
<keyword evidence="7 16" id="KW-0851">Voltage-gated channel</keyword>
<dbReference type="GeneID" id="120822734"/>
<reference evidence="19" key="2">
    <citation type="submission" date="2025-08" db="UniProtKB">
        <authorList>
            <consortium name="Ensembl"/>
        </authorList>
    </citation>
    <scope>IDENTIFICATION</scope>
</reference>
<keyword evidence="4" id="KW-1003">Cell membrane</keyword>
<evidence type="ECO:0000256" key="3">
    <source>
        <dbReference type="ARBA" id="ARBA00022448"/>
    </source>
</evidence>
<evidence type="ECO:0000256" key="17">
    <source>
        <dbReference type="SAM" id="MobiDB-lite"/>
    </source>
</evidence>
<dbReference type="PANTHER" id="PTHR45476:SF1">
    <property type="entry name" value="CHLORIDE INTRACELLULAR CHANNEL PROTEIN 6"/>
    <property type="match status" value="1"/>
</dbReference>
<dbReference type="Ensembl" id="ENSGACT00000051689.1">
    <property type="protein sequence ID" value="ENSGACP00000063572.1"/>
    <property type="gene ID" value="ENSGACG00000024941.1"/>
</dbReference>
<keyword evidence="6" id="KW-0812">Transmembrane</keyword>
<keyword evidence="3 16" id="KW-0813">Transport</keyword>
<keyword evidence="14 16" id="KW-0407">Ion channel</keyword>
<dbReference type="RefSeq" id="XP_040038552.1">
    <property type="nucleotide sequence ID" value="XM_040182618.1"/>
</dbReference>
<keyword evidence="10 16" id="KW-0406">Ion transport</keyword>
<evidence type="ECO:0000256" key="9">
    <source>
        <dbReference type="ARBA" id="ARBA00023002"/>
    </source>
</evidence>
<evidence type="ECO:0000256" key="8">
    <source>
        <dbReference type="ARBA" id="ARBA00022989"/>
    </source>
</evidence>
<comment type="domain">
    <text evidence="16">Members of this family may change from a globular, soluble state to a state where the N-terminal domain is inserted into the membrane and functions as chloride channel. A conformation change of the N-terminal domain is thought to expose hydrophobic surfaces that trigger membrane insertion.</text>
</comment>
<evidence type="ECO:0000256" key="10">
    <source>
        <dbReference type="ARBA" id="ARBA00023065"/>
    </source>
</evidence>
<dbReference type="CDD" id="cd03061">
    <property type="entry name" value="GST_N_CLIC"/>
    <property type="match status" value="1"/>
</dbReference>
<dbReference type="SUPFAM" id="SSF52833">
    <property type="entry name" value="Thioredoxin-like"/>
    <property type="match status" value="1"/>
</dbReference>
<feature type="region of interest" description="Disordered" evidence="17">
    <location>
        <begin position="1"/>
        <end position="24"/>
    </location>
</feature>
<keyword evidence="9" id="KW-0560">Oxidoreductase</keyword>
<dbReference type="SFLD" id="SFLDS00019">
    <property type="entry name" value="Glutathione_Transferase_(cytos"/>
    <property type="match status" value="1"/>
</dbReference>
<evidence type="ECO:0000259" key="18">
    <source>
        <dbReference type="PROSITE" id="PS50405"/>
    </source>
</evidence>
<feature type="compositionally biased region" description="Polar residues" evidence="17">
    <location>
        <begin position="459"/>
        <end position="469"/>
    </location>
</feature>
<dbReference type="Pfam" id="PF13410">
    <property type="entry name" value="GST_C_2"/>
    <property type="match status" value="1"/>
</dbReference>
<name>A0AAQ4RKU6_GASAC</name>
<dbReference type="GO" id="GO:0005886">
    <property type="term" value="C:plasma membrane"/>
    <property type="evidence" value="ECO:0007669"/>
    <property type="project" value="UniProtKB-SubCell"/>
</dbReference>
<dbReference type="AlphaFoldDB" id="A0AAQ4RKU6"/>
<dbReference type="GO" id="GO:0005254">
    <property type="term" value="F:chloride channel activity"/>
    <property type="evidence" value="ECO:0007669"/>
    <property type="project" value="UniProtKB-KW"/>
</dbReference>